<dbReference type="Proteomes" id="UP000299102">
    <property type="component" value="Unassembled WGS sequence"/>
</dbReference>
<accession>A0A4C1Z1M8</accession>
<dbReference type="AlphaFoldDB" id="A0A4C1Z1M8"/>
<evidence type="ECO:0000313" key="2">
    <source>
        <dbReference type="Proteomes" id="UP000299102"/>
    </source>
</evidence>
<proteinExistence type="predicted"/>
<organism evidence="1 2">
    <name type="scientific">Eumeta variegata</name>
    <name type="common">Bagworm moth</name>
    <name type="synonym">Eumeta japonica</name>
    <dbReference type="NCBI Taxonomy" id="151549"/>
    <lineage>
        <taxon>Eukaryota</taxon>
        <taxon>Metazoa</taxon>
        <taxon>Ecdysozoa</taxon>
        <taxon>Arthropoda</taxon>
        <taxon>Hexapoda</taxon>
        <taxon>Insecta</taxon>
        <taxon>Pterygota</taxon>
        <taxon>Neoptera</taxon>
        <taxon>Endopterygota</taxon>
        <taxon>Lepidoptera</taxon>
        <taxon>Glossata</taxon>
        <taxon>Ditrysia</taxon>
        <taxon>Tineoidea</taxon>
        <taxon>Psychidae</taxon>
        <taxon>Oiketicinae</taxon>
        <taxon>Eumeta</taxon>
    </lineage>
</organism>
<name>A0A4C1Z1M8_EUMVA</name>
<gene>
    <name evidence="1" type="ORF">EVAR_54993_1</name>
</gene>
<sequence length="142" mass="15580">MRGVSCVCAGKINHVHVHSLPEKALSKPFESKTASCFFFTYPSIRAACTLSSDPGSVSAGGRVLDRPYRSKSPHHRRVLHSVSCAALDRGGRQSPGRYTYIPEAVQRFYSHAALVAARARSAPRLRALLYLFISSSVFISRT</sequence>
<reference evidence="1 2" key="1">
    <citation type="journal article" date="2019" name="Commun. Biol.">
        <title>The bagworm genome reveals a unique fibroin gene that provides high tensile strength.</title>
        <authorList>
            <person name="Kono N."/>
            <person name="Nakamura H."/>
            <person name="Ohtoshi R."/>
            <person name="Tomita M."/>
            <person name="Numata K."/>
            <person name="Arakawa K."/>
        </authorList>
    </citation>
    <scope>NUCLEOTIDE SEQUENCE [LARGE SCALE GENOMIC DNA]</scope>
</reference>
<keyword evidence="2" id="KW-1185">Reference proteome</keyword>
<evidence type="ECO:0000313" key="1">
    <source>
        <dbReference type="EMBL" id="GBP82248.1"/>
    </source>
</evidence>
<protein>
    <submittedName>
        <fullName evidence="1">Uncharacterized protein</fullName>
    </submittedName>
</protein>
<dbReference type="EMBL" id="BGZK01001555">
    <property type="protein sequence ID" value="GBP82248.1"/>
    <property type="molecule type" value="Genomic_DNA"/>
</dbReference>
<comment type="caution">
    <text evidence="1">The sequence shown here is derived from an EMBL/GenBank/DDBJ whole genome shotgun (WGS) entry which is preliminary data.</text>
</comment>